<evidence type="ECO:0008006" key="3">
    <source>
        <dbReference type="Google" id="ProtNLM"/>
    </source>
</evidence>
<sequence length="159" mass="17828">MTTSSTLGEVRPEHDRPVDGARVLLHYQRSYPRPVIDVWSACTSREQLGRWLGTVAGEGADLTVDPVDGPVSGPLDVRVERCEAPHALVVRIDGRDLELRLTQVGVVTTVELIRRDLRPDEAEAIGPRWQYLLDRLGAHLESRPLPRWAGYQDLAGEYR</sequence>
<dbReference type="Gene3D" id="3.30.530.20">
    <property type="match status" value="1"/>
</dbReference>
<protein>
    <recommendedName>
        <fullName evidence="3">SRPBCC family protein</fullName>
    </recommendedName>
</protein>
<evidence type="ECO:0000313" key="1">
    <source>
        <dbReference type="EMBL" id="MEV0707059.1"/>
    </source>
</evidence>
<accession>A0ABV3FNQ5</accession>
<organism evidence="1 2">
    <name type="scientific">Nocardia aurea</name>
    <dbReference type="NCBI Taxonomy" id="2144174"/>
    <lineage>
        <taxon>Bacteria</taxon>
        <taxon>Bacillati</taxon>
        <taxon>Actinomycetota</taxon>
        <taxon>Actinomycetes</taxon>
        <taxon>Mycobacteriales</taxon>
        <taxon>Nocardiaceae</taxon>
        <taxon>Nocardia</taxon>
    </lineage>
</organism>
<reference evidence="1 2" key="1">
    <citation type="submission" date="2024-06" db="EMBL/GenBank/DDBJ databases">
        <title>The Natural Products Discovery Center: Release of the First 8490 Sequenced Strains for Exploring Actinobacteria Biosynthetic Diversity.</title>
        <authorList>
            <person name="Kalkreuter E."/>
            <person name="Kautsar S.A."/>
            <person name="Yang D."/>
            <person name="Bader C.D."/>
            <person name="Teijaro C.N."/>
            <person name="Fluegel L."/>
            <person name="Davis C.M."/>
            <person name="Simpson J.R."/>
            <person name="Lauterbach L."/>
            <person name="Steele A.D."/>
            <person name="Gui C."/>
            <person name="Meng S."/>
            <person name="Li G."/>
            <person name="Viehrig K."/>
            <person name="Ye F."/>
            <person name="Su P."/>
            <person name="Kiefer A.F."/>
            <person name="Nichols A."/>
            <person name="Cepeda A.J."/>
            <person name="Yan W."/>
            <person name="Fan B."/>
            <person name="Jiang Y."/>
            <person name="Adhikari A."/>
            <person name="Zheng C.-J."/>
            <person name="Schuster L."/>
            <person name="Cowan T.M."/>
            <person name="Smanski M.J."/>
            <person name="Chevrette M.G."/>
            <person name="De Carvalho L.P.S."/>
            <person name="Shen B."/>
        </authorList>
    </citation>
    <scope>NUCLEOTIDE SEQUENCE [LARGE SCALE GENOMIC DNA]</scope>
    <source>
        <strain evidence="1 2">NPDC050403</strain>
    </source>
</reference>
<name>A0ABV3FNQ5_9NOCA</name>
<dbReference type="EMBL" id="JBFAKC010000002">
    <property type="protein sequence ID" value="MEV0707059.1"/>
    <property type="molecule type" value="Genomic_DNA"/>
</dbReference>
<dbReference type="Proteomes" id="UP001551695">
    <property type="component" value="Unassembled WGS sequence"/>
</dbReference>
<dbReference type="SUPFAM" id="SSF55961">
    <property type="entry name" value="Bet v1-like"/>
    <property type="match status" value="1"/>
</dbReference>
<gene>
    <name evidence="1" type="ORF">AB0I48_05785</name>
</gene>
<keyword evidence="2" id="KW-1185">Reference proteome</keyword>
<comment type="caution">
    <text evidence="1">The sequence shown here is derived from an EMBL/GenBank/DDBJ whole genome shotgun (WGS) entry which is preliminary data.</text>
</comment>
<proteinExistence type="predicted"/>
<dbReference type="InterPro" id="IPR023393">
    <property type="entry name" value="START-like_dom_sf"/>
</dbReference>
<dbReference type="RefSeq" id="WP_357780604.1">
    <property type="nucleotide sequence ID" value="NZ_JBFAKC010000002.1"/>
</dbReference>
<evidence type="ECO:0000313" key="2">
    <source>
        <dbReference type="Proteomes" id="UP001551695"/>
    </source>
</evidence>